<keyword evidence="3" id="KW-0808">Transferase</keyword>
<evidence type="ECO:0000256" key="2">
    <source>
        <dbReference type="ARBA" id="ARBA00012386"/>
    </source>
</evidence>
<dbReference type="PANTHER" id="PTHR15627">
    <property type="entry name" value="NATURAL KILLER CELL-SPECIFIC ANTIGEN KLIP1"/>
    <property type="match status" value="1"/>
</dbReference>
<name>D8LC29_ECTSI</name>
<evidence type="ECO:0000313" key="15">
    <source>
        <dbReference type="Proteomes" id="UP000002630"/>
    </source>
</evidence>
<comment type="similarity">
    <text evidence="8">Belongs to the TDD superfamily. DTWD1 family.</text>
</comment>
<dbReference type="PANTHER" id="PTHR15627:SF8">
    <property type="entry name" value="TRNA-URIDINE AMINOCARBOXYPROPYLTRANSFERASE 1"/>
    <property type="match status" value="1"/>
</dbReference>
<dbReference type="EMBL" id="FN649733">
    <property type="protein sequence ID" value="CBN79212.1"/>
    <property type="molecule type" value="Genomic_DNA"/>
</dbReference>
<dbReference type="GO" id="GO:0016432">
    <property type="term" value="F:tRNA-uridine aminocarboxypropyltransferase activity"/>
    <property type="evidence" value="ECO:0007669"/>
    <property type="project" value="UniProtKB-EC"/>
</dbReference>
<evidence type="ECO:0000256" key="4">
    <source>
        <dbReference type="ARBA" id="ARBA00022691"/>
    </source>
</evidence>
<dbReference type="InParanoid" id="D8LC29"/>
<evidence type="ECO:0000256" key="5">
    <source>
        <dbReference type="ARBA" id="ARBA00022694"/>
    </source>
</evidence>
<keyword evidence="6" id="KW-0539">Nucleus</keyword>
<protein>
    <recommendedName>
        <fullName evidence="9">tRNA-uridine aminocarboxypropyltransferase 1</fullName>
        <ecNumber evidence="2">2.5.1.25</ecNumber>
    </recommendedName>
    <alternativeName>
        <fullName evidence="10">DTW domain-containing protein 1</fullName>
    </alternativeName>
</protein>
<dbReference type="InterPro" id="IPR051521">
    <property type="entry name" value="tRNA_Mod/Golgi_Maint"/>
</dbReference>
<evidence type="ECO:0000259" key="13">
    <source>
        <dbReference type="SMART" id="SM01144"/>
    </source>
</evidence>
<dbReference type="GO" id="GO:0005634">
    <property type="term" value="C:nucleus"/>
    <property type="evidence" value="ECO:0007669"/>
    <property type="project" value="UniProtKB-SubCell"/>
</dbReference>
<dbReference type="EC" id="2.5.1.25" evidence="2"/>
<keyword evidence="5" id="KW-0819">tRNA processing</keyword>
<keyword evidence="4" id="KW-0949">S-adenosyl-L-methionine</keyword>
<evidence type="ECO:0000256" key="3">
    <source>
        <dbReference type="ARBA" id="ARBA00022679"/>
    </source>
</evidence>
<comment type="catalytic activity">
    <reaction evidence="11">
        <text>a uridine in tRNA + S-adenosyl-L-methionine = a 3-[(3S)-3-amino-3-carboxypropyl]uridine in tRNA + S-methyl-5'-thioadenosine + H(+)</text>
        <dbReference type="Rhea" id="RHEA:62432"/>
        <dbReference type="Rhea" id="RHEA-COMP:13339"/>
        <dbReference type="Rhea" id="RHEA-COMP:16092"/>
        <dbReference type="ChEBI" id="CHEBI:15378"/>
        <dbReference type="ChEBI" id="CHEBI:17509"/>
        <dbReference type="ChEBI" id="CHEBI:59789"/>
        <dbReference type="ChEBI" id="CHEBI:65315"/>
        <dbReference type="ChEBI" id="CHEBI:82930"/>
        <dbReference type="EC" id="2.5.1.25"/>
    </reaction>
</comment>
<dbReference type="SMART" id="SM01144">
    <property type="entry name" value="DTW"/>
    <property type="match status" value="1"/>
</dbReference>
<evidence type="ECO:0000256" key="11">
    <source>
        <dbReference type="ARBA" id="ARBA00048718"/>
    </source>
</evidence>
<organism evidence="14 15">
    <name type="scientific">Ectocarpus siliculosus</name>
    <name type="common">Brown alga</name>
    <name type="synonym">Conferva siliculosa</name>
    <dbReference type="NCBI Taxonomy" id="2880"/>
    <lineage>
        <taxon>Eukaryota</taxon>
        <taxon>Sar</taxon>
        <taxon>Stramenopiles</taxon>
        <taxon>Ochrophyta</taxon>
        <taxon>PX clade</taxon>
        <taxon>Phaeophyceae</taxon>
        <taxon>Ectocarpales</taxon>
        <taxon>Ectocarpaceae</taxon>
        <taxon>Ectocarpus</taxon>
    </lineage>
</organism>
<evidence type="ECO:0000256" key="10">
    <source>
        <dbReference type="ARBA" id="ARBA00042508"/>
    </source>
</evidence>
<dbReference type="Pfam" id="PF03942">
    <property type="entry name" value="DTW"/>
    <property type="match status" value="1"/>
</dbReference>
<evidence type="ECO:0000256" key="9">
    <source>
        <dbReference type="ARBA" id="ARBA00039242"/>
    </source>
</evidence>
<dbReference type="Proteomes" id="UP000002630">
    <property type="component" value="Linkage Group LG08"/>
</dbReference>
<accession>D8LC29</accession>
<comment type="subcellular location">
    <subcellularLocation>
        <location evidence="1">Nucleus</location>
    </subcellularLocation>
</comment>
<reference evidence="14 15" key="1">
    <citation type="journal article" date="2010" name="Nature">
        <title>The Ectocarpus genome and the independent evolution of multicellularity in brown algae.</title>
        <authorList>
            <person name="Cock J.M."/>
            <person name="Sterck L."/>
            <person name="Rouze P."/>
            <person name="Scornet D."/>
            <person name="Allen A.E."/>
            <person name="Amoutzias G."/>
            <person name="Anthouard V."/>
            <person name="Artiguenave F."/>
            <person name="Aury J.M."/>
            <person name="Badger J.H."/>
            <person name="Beszteri B."/>
            <person name="Billiau K."/>
            <person name="Bonnet E."/>
            <person name="Bothwell J.H."/>
            <person name="Bowler C."/>
            <person name="Boyen C."/>
            <person name="Brownlee C."/>
            <person name="Carrano C.J."/>
            <person name="Charrier B."/>
            <person name="Cho G.Y."/>
            <person name="Coelho S.M."/>
            <person name="Collen J."/>
            <person name="Corre E."/>
            <person name="Da Silva C."/>
            <person name="Delage L."/>
            <person name="Delaroque N."/>
            <person name="Dittami S.M."/>
            <person name="Doulbeau S."/>
            <person name="Elias M."/>
            <person name="Farnham G."/>
            <person name="Gachon C.M."/>
            <person name="Gschloessl B."/>
            <person name="Heesch S."/>
            <person name="Jabbari K."/>
            <person name="Jubin C."/>
            <person name="Kawai H."/>
            <person name="Kimura K."/>
            <person name="Kloareg B."/>
            <person name="Kupper F.C."/>
            <person name="Lang D."/>
            <person name="Le Bail A."/>
            <person name="Leblanc C."/>
            <person name="Lerouge P."/>
            <person name="Lohr M."/>
            <person name="Lopez P.J."/>
            <person name="Martens C."/>
            <person name="Maumus F."/>
            <person name="Michel G."/>
            <person name="Miranda-Saavedra D."/>
            <person name="Morales J."/>
            <person name="Moreau H."/>
            <person name="Motomura T."/>
            <person name="Nagasato C."/>
            <person name="Napoli C.A."/>
            <person name="Nelson D.R."/>
            <person name="Nyvall-Collen P."/>
            <person name="Peters A.F."/>
            <person name="Pommier C."/>
            <person name="Potin P."/>
            <person name="Poulain J."/>
            <person name="Quesneville H."/>
            <person name="Read B."/>
            <person name="Rensing S.A."/>
            <person name="Ritter A."/>
            <person name="Rousvoal S."/>
            <person name="Samanta M."/>
            <person name="Samson G."/>
            <person name="Schroeder D.C."/>
            <person name="Segurens B."/>
            <person name="Strittmatter M."/>
            <person name="Tonon T."/>
            <person name="Tregear J.W."/>
            <person name="Valentin K."/>
            <person name="von Dassow P."/>
            <person name="Yamagishi T."/>
            <person name="Van de Peer Y."/>
            <person name="Wincker P."/>
        </authorList>
    </citation>
    <scope>NUCLEOTIDE SEQUENCE [LARGE SCALE GENOMIC DNA]</scope>
    <source>
        <strain evidence="15">Ec32 / CCAP1310/4</strain>
    </source>
</reference>
<dbReference type="GO" id="GO:0008033">
    <property type="term" value="P:tRNA processing"/>
    <property type="evidence" value="ECO:0007669"/>
    <property type="project" value="UniProtKB-KW"/>
</dbReference>
<feature type="domain" description="DTW" evidence="13">
    <location>
        <begin position="38"/>
        <end position="233"/>
    </location>
</feature>
<evidence type="ECO:0000256" key="12">
    <source>
        <dbReference type="SAM" id="MobiDB-lite"/>
    </source>
</evidence>
<dbReference type="AlphaFoldDB" id="D8LC29"/>
<proteinExistence type="inferred from homology"/>
<evidence type="ECO:0000256" key="8">
    <source>
        <dbReference type="ARBA" id="ARBA00038290"/>
    </source>
</evidence>
<evidence type="ECO:0000256" key="7">
    <source>
        <dbReference type="ARBA" id="ARBA00037050"/>
    </source>
</evidence>
<evidence type="ECO:0000313" key="14">
    <source>
        <dbReference type="EMBL" id="CBN79212.1"/>
    </source>
</evidence>
<dbReference type="EMBL" id="FN647683">
    <property type="protein sequence ID" value="CBN79212.1"/>
    <property type="molecule type" value="Genomic_DNA"/>
</dbReference>
<keyword evidence="15" id="KW-1185">Reference proteome</keyword>
<feature type="region of interest" description="Disordered" evidence="12">
    <location>
        <begin position="322"/>
        <end position="345"/>
    </location>
</feature>
<evidence type="ECO:0000256" key="1">
    <source>
        <dbReference type="ARBA" id="ARBA00004123"/>
    </source>
</evidence>
<dbReference type="InterPro" id="IPR005636">
    <property type="entry name" value="DTW"/>
</dbReference>
<dbReference type="OMA" id="YVVLHPN"/>
<dbReference type="OrthoDB" id="3173at2759"/>
<evidence type="ECO:0000256" key="6">
    <source>
        <dbReference type="ARBA" id="ARBA00023242"/>
    </source>
</evidence>
<sequence>MERRSRGASAMEEYLERPPDINLWPQGRQECHRCGKRVRLYCPDCLILVGTPDGVETPTELRLPLQVDVVVTAEERRRSSGVHVAVMAPQSVRVVSFEGSGGDDLSSCSYRPESDFVVFPSAASVCWSELSEEDLARVRRVILIDSRWVNTGAVVGHPKLKGLRHVRIREPPAVSQFWRWHTEGEGHICTAEATYLVLKDFEEATGLVTRGGRLEDILFLFALMGSRIKAAYESDPSKLGKSCPSSEEAKQRRRVRLVQLDRLVKAKYKGLDALRERDGDEAAIEEFFRRRRGESVYDAASTTSASLAQQPVGDCTEQGEVAELREPSTTTEENRSGENSSDRIL</sequence>
<comment type="function">
    <text evidence="7">Catalyzes the formation of 3-(3-amino-3-carboxypropyl)uridine (acp3U) at position 20 in the D-loop of several cytoplasmic tRNAs (acp3U(20)).</text>
</comment>
<gene>
    <name evidence="14" type="ORF">Esi_0010_0140</name>
</gene>
<dbReference type="eggNOG" id="KOG3795">
    <property type="taxonomic scope" value="Eukaryota"/>
</dbReference>